<dbReference type="STRING" id="1457250.GCA_000755225_00245"/>
<reference evidence="1 2" key="1">
    <citation type="journal article" date="2019" name="Nat. Commun.">
        <title>A new type of DNA phosphorothioation-based antiviral system in archaea.</title>
        <authorList>
            <person name="Xiong L."/>
            <person name="Liu S."/>
            <person name="Chen S."/>
            <person name="Xiao Y."/>
            <person name="Zhu B."/>
            <person name="Gao Y."/>
            <person name="Zhang Y."/>
            <person name="Chen B."/>
            <person name="Luo J."/>
            <person name="Deng Z."/>
            <person name="Chen X."/>
            <person name="Wang L."/>
            <person name="Chen S."/>
        </authorList>
    </citation>
    <scope>NUCLEOTIDE SEQUENCE [LARGE SCALE GENOMIC DNA]</scope>
    <source>
        <strain evidence="1 2">CBA1105</strain>
    </source>
</reference>
<evidence type="ECO:0000313" key="1">
    <source>
        <dbReference type="EMBL" id="QCC50863.1"/>
    </source>
</evidence>
<gene>
    <name evidence="1" type="ORF">DV733_06215</name>
</gene>
<evidence type="ECO:0000313" key="2">
    <source>
        <dbReference type="Proteomes" id="UP000296706"/>
    </source>
</evidence>
<name>A0A4D6HA61_9EURY</name>
<proteinExistence type="predicted"/>
<sequence length="251" mass="26716">MRRRQILAFGGSALLGTAGCLGDARSDDQPTSTVGSLEITVSSVQRGIVTYTTPDSISVVDTDRRHVLFGVNAADCDEPPEPDAFTLQFDGREFDATTEKRGHQLYRFPGSFYTAESESGHLLFDLPLTGTAADAALVWDSGEWPLPESIRRRLEVAPEFSVSFDDEPTNGSCTLTATNEGDRPQRFLAAVNQEGGTSAYRPIGVRTAVLEGGASREYDIVAPPGGTGGQTATPGGRRIVAWAGGRGSCSR</sequence>
<accession>A0A4D6HA61</accession>
<dbReference type="PROSITE" id="PS51257">
    <property type="entry name" value="PROKAR_LIPOPROTEIN"/>
    <property type="match status" value="1"/>
</dbReference>
<dbReference type="Proteomes" id="UP000296706">
    <property type="component" value="Chromosome"/>
</dbReference>
<dbReference type="OrthoDB" id="270566at2157"/>
<organism evidence="1 2">
    <name type="scientific">Halapricum salinum</name>
    <dbReference type="NCBI Taxonomy" id="1457250"/>
    <lineage>
        <taxon>Archaea</taxon>
        <taxon>Methanobacteriati</taxon>
        <taxon>Methanobacteriota</taxon>
        <taxon>Stenosarchaea group</taxon>
        <taxon>Halobacteria</taxon>
        <taxon>Halobacteriales</taxon>
        <taxon>Haloarculaceae</taxon>
        <taxon>Halapricum</taxon>
    </lineage>
</organism>
<dbReference type="GeneID" id="39847441"/>
<dbReference type="RefSeq" id="WP_049995579.1">
    <property type="nucleotide sequence ID" value="NZ_CP031310.1"/>
</dbReference>
<protein>
    <submittedName>
        <fullName evidence="1">Uncharacterized protein</fullName>
    </submittedName>
</protein>
<dbReference type="EMBL" id="CP031310">
    <property type="protein sequence ID" value="QCC50863.1"/>
    <property type="molecule type" value="Genomic_DNA"/>
</dbReference>
<dbReference type="AlphaFoldDB" id="A0A4D6HA61"/>
<dbReference type="KEGG" id="hsn:DV733_06215"/>
<keyword evidence="2" id="KW-1185">Reference proteome</keyword>